<dbReference type="Proteomes" id="UP000246078">
    <property type="component" value="Unassembled WGS sequence"/>
</dbReference>
<protein>
    <recommendedName>
        <fullName evidence="3">C3H1-type domain-containing protein</fullName>
    </recommendedName>
</protein>
<sequence>MQGAFSPVATAATKRTPHENCCEHQRSHHAAGRRHNTVAAPQLNPHDRRHCEHFMQKQQQQQQQQHGHHVVTHIEPSNTTHGVPLLPPHIHSMLYHSIVGYTAESSLSEGCGDNVGNMKNYLSIPTNCLHTPSQIRYPLQSQTSCEFSASMHSNVGGPASLSSVAAKIIPPRATVITPSPYSENVSVGNFSASPSTTRGCQTTDTKRKLSNSPVVYSPGASPSKGSGIPSTEFTVRALERELRAAEKDELLQVLLELSSCNPEAATFIQSKARLFSFRHTTTTGVKKGENTEDASGMDISGTNKTTATSVSAKTSQQPQQGFSFGIIDRCSGLVHVTPSKPLAFEEDTSFSNSCEKAASMGGTSPNNLSSRNLSSAQMLLQTPPNHGVTWARGERRCATSRTVVVDAFVKAEDRPWCDKVHPCLRWYGSCRYPTSCPFVSSPQSLCLNWVRGSCVAGSECSGVHRLPDACPSEVLTVFELCHGADRGAVAHEKLQRQPHQQQDSQHGSHYNQQPCIYTDSNLQGRDGFDTPIGQLISDAAGIPASLEHYYHELHYSKEINFPNQQQSKEDGFCHCRSCRTPCEEFELLAGSQEEQSWKSSKYLPPPVAQPVPRCLNDSFAAAESSEGRNTPGVTEKSIWREPTQFLTCQPSAACGAEYEEEASELYPPHNSRTRNQSPVSP</sequence>
<reference evidence="4 5" key="1">
    <citation type="journal article" date="2018" name="Microb. Genom.">
        <title>Expanding an expanded genome: long-read sequencing of Trypanosoma cruzi.</title>
        <authorList>
            <person name="Berna L."/>
            <person name="Rodriguez M."/>
            <person name="Chiribao M.L."/>
            <person name="Parodi-Talice A."/>
            <person name="Pita S."/>
            <person name="Rijo G."/>
            <person name="Alvarez-Valin F."/>
            <person name="Robello C."/>
        </authorList>
    </citation>
    <scope>NUCLEOTIDE SEQUENCE [LARGE SCALE GENOMIC DNA]</scope>
    <source>
        <strain evidence="4 5">TCC</strain>
    </source>
</reference>
<feature type="compositionally biased region" description="Polar residues" evidence="2">
    <location>
        <begin position="192"/>
        <end position="203"/>
    </location>
</feature>
<dbReference type="VEuPathDB" id="TriTrypDB:C4B63_76g31"/>
<dbReference type="VEuPathDB" id="TriTrypDB:ECC02_005752"/>
<evidence type="ECO:0000256" key="2">
    <source>
        <dbReference type="SAM" id="MobiDB-lite"/>
    </source>
</evidence>
<keyword evidence="1" id="KW-0479">Metal-binding</keyword>
<feature type="domain" description="C3H1-type" evidence="3">
    <location>
        <begin position="440"/>
        <end position="467"/>
    </location>
</feature>
<organism evidence="4 5">
    <name type="scientific">Trypanosoma cruzi</name>
    <dbReference type="NCBI Taxonomy" id="5693"/>
    <lineage>
        <taxon>Eukaryota</taxon>
        <taxon>Discoba</taxon>
        <taxon>Euglenozoa</taxon>
        <taxon>Kinetoplastea</taxon>
        <taxon>Metakinetoplastina</taxon>
        <taxon>Trypanosomatida</taxon>
        <taxon>Trypanosomatidae</taxon>
        <taxon>Trypanosoma</taxon>
        <taxon>Schizotrypanum</taxon>
    </lineage>
</organism>
<keyword evidence="1" id="KW-0863">Zinc-finger</keyword>
<dbReference type="OMA" id="HENCCEH"/>
<evidence type="ECO:0000259" key="3">
    <source>
        <dbReference type="PROSITE" id="PS50103"/>
    </source>
</evidence>
<dbReference type="AlphaFoldDB" id="A0A2V2X700"/>
<dbReference type="InterPro" id="IPR000571">
    <property type="entry name" value="Znf_CCCH"/>
</dbReference>
<feature type="zinc finger region" description="C3H1-type" evidence="1">
    <location>
        <begin position="440"/>
        <end position="467"/>
    </location>
</feature>
<dbReference type="VEuPathDB" id="TriTrypDB:TcCLB.511815.50"/>
<dbReference type="VEuPathDB" id="TriTrypDB:C3747_22g319"/>
<comment type="caution">
    <text evidence="4">The sequence shown here is derived from an EMBL/GenBank/DDBJ whole genome shotgun (WGS) entry which is preliminary data.</text>
</comment>
<feature type="region of interest" description="Disordered" evidence="2">
    <location>
        <begin position="192"/>
        <end position="228"/>
    </location>
</feature>
<dbReference type="GO" id="GO:0008270">
    <property type="term" value="F:zinc ion binding"/>
    <property type="evidence" value="ECO:0007669"/>
    <property type="project" value="UniProtKB-KW"/>
</dbReference>
<gene>
    <name evidence="4" type="ORF">C3747_22g319</name>
</gene>
<name>A0A2V2X700_TRYCR</name>
<dbReference type="PROSITE" id="PS50103">
    <property type="entry name" value="ZF_C3H1"/>
    <property type="match status" value="1"/>
</dbReference>
<dbReference type="VEuPathDB" id="TriTrypDB:BCY84_17419"/>
<evidence type="ECO:0000313" key="4">
    <source>
        <dbReference type="EMBL" id="PWV16598.1"/>
    </source>
</evidence>
<dbReference type="VEuPathDB" id="TriTrypDB:TcBrA4_0093540"/>
<dbReference type="VEuPathDB" id="TriTrypDB:TCSYLVIO_001263"/>
<dbReference type="VEuPathDB" id="TriTrypDB:Tc_MARK_60"/>
<dbReference type="VEuPathDB" id="TriTrypDB:TcG_05625"/>
<accession>A0A2V2X700</accession>
<dbReference type="VEuPathDB" id="TriTrypDB:TcCLB.506859.80"/>
<dbReference type="VEuPathDB" id="TriTrypDB:TcCL_ESM04678"/>
<dbReference type="VEuPathDB" id="TriTrypDB:TCDM_02548"/>
<keyword evidence="1" id="KW-0862">Zinc</keyword>
<dbReference type="OrthoDB" id="266897at2759"/>
<proteinExistence type="predicted"/>
<feature type="region of interest" description="Disordered" evidence="2">
    <location>
        <begin position="659"/>
        <end position="681"/>
    </location>
</feature>
<evidence type="ECO:0000313" key="5">
    <source>
        <dbReference type="Proteomes" id="UP000246078"/>
    </source>
</evidence>
<dbReference type="EMBL" id="PRFC01000022">
    <property type="protein sequence ID" value="PWV16598.1"/>
    <property type="molecule type" value="Genomic_DNA"/>
</dbReference>
<evidence type="ECO:0000256" key="1">
    <source>
        <dbReference type="PROSITE-ProRule" id="PRU00723"/>
    </source>
</evidence>